<evidence type="ECO:0008006" key="3">
    <source>
        <dbReference type="Google" id="ProtNLM"/>
    </source>
</evidence>
<protein>
    <recommendedName>
        <fullName evidence="3">Enoyl-CoA hydratase</fullName>
    </recommendedName>
</protein>
<dbReference type="InterPro" id="IPR001753">
    <property type="entry name" value="Enoyl-CoA_hydra/iso"/>
</dbReference>
<feature type="region of interest" description="Disordered" evidence="1">
    <location>
        <begin position="57"/>
        <end position="81"/>
    </location>
</feature>
<accession>A0A381ZE43</accession>
<dbReference type="AlphaFoldDB" id="A0A381ZE43"/>
<dbReference type="InterPro" id="IPR014748">
    <property type="entry name" value="Enoyl-CoA_hydra_C"/>
</dbReference>
<evidence type="ECO:0000313" key="2">
    <source>
        <dbReference type="EMBL" id="SVA87575.1"/>
    </source>
</evidence>
<organism evidence="2">
    <name type="scientific">marine metagenome</name>
    <dbReference type="NCBI Taxonomy" id="408172"/>
    <lineage>
        <taxon>unclassified sequences</taxon>
        <taxon>metagenomes</taxon>
        <taxon>ecological metagenomes</taxon>
    </lineage>
</organism>
<evidence type="ECO:0000256" key="1">
    <source>
        <dbReference type="SAM" id="MobiDB-lite"/>
    </source>
</evidence>
<dbReference type="EMBL" id="UINC01020984">
    <property type="protein sequence ID" value="SVA87575.1"/>
    <property type="molecule type" value="Genomic_DNA"/>
</dbReference>
<gene>
    <name evidence="2" type="ORF">METZ01_LOCUS140429</name>
</gene>
<dbReference type="Gene3D" id="1.10.12.10">
    <property type="entry name" value="Lyase 2-enoyl-coa Hydratase, Chain A, domain 2"/>
    <property type="match status" value="1"/>
</dbReference>
<proteinExistence type="predicted"/>
<dbReference type="SUPFAM" id="SSF52096">
    <property type="entry name" value="ClpP/crotonase"/>
    <property type="match status" value="1"/>
</dbReference>
<dbReference type="Pfam" id="PF00378">
    <property type="entry name" value="ECH_1"/>
    <property type="match status" value="1"/>
</dbReference>
<feature type="compositionally biased region" description="Basic and acidic residues" evidence="1">
    <location>
        <begin position="61"/>
        <end position="81"/>
    </location>
</feature>
<reference evidence="2" key="1">
    <citation type="submission" date="2018-05" db="EMBL/GenBank/DDBJ databases">
        <authorList>
            <person name="Lanie J.A."/>
            <person name="Ng W.-L."/>
            <person name="Kazmierczak K.M."/>
            <person name="Andrzejewski T.M."/>
            <person name="Davidsen T.M."/>
            <person name="Wayne K.J."/>
            <person name="Tettelin H."/>
            <person name="Glass J.I."/>
            <person name="Rusch D."/>
            <person name="Podicherti R."/>
            <person name="Tsui H.-C.T."/>
            <person name="Winkler M.E."/>
        </authorList>
    </citation>
    <scope>NUCLEOTIDE SEQUENCE</scope>
</reference>
<feature type="non-terminal residue" evidence="2">
    <location>
        <position position="1"/>
    </location>
</feature>
<dbReference type="InterPro" id="IPR029045">
    <property type="entry name" value="ClpP/crotonase-like_dom_sf"/>
</dbReference>
<name>A0A381ZE43_9ZZZZ</name>
<sequence>SRLTEPGGALGEALALAERIARNAPLAVAASKQVVRATQGATEEELWKIQRPHMATVWKSNDAKEGPRAFAEKRPPEWTGT</sequence>